<reference evidence="6 7" key="1">
    <citation type="submission" date="2015-01" db="EMBL/GenBank/DDBJ databases">
        <title>The Genome Sequence of Ochroconis gallopava CBS43764.</title>
        <authorList>
            <consortium name="The Broad Institute Genomics Platform"/>
            <person name="Cuomo C."/>
            <person name="de Hoog S."/>
            <person name="Gorbushina A."/>
            <person name="Stielow B."/>
            <person name="Teixiera M."/>
            <person name="Abouelleil A."/>
            <person name="Chapman S.B."/>
            <person name="Priest M."/>
            <person name="Young S.K."/>
            <person name="Wortman J."/>
            <person name="Nusbaum C."/>
            <person name="Birren B."/>
        </authorList>
    </citation>
    <scope>NUCLEOTIDE SEQUENCE [LARGE SCALE GENOMIC DNA]</scope>
    <source>
        <strain evidence="6 7">CBS 43764</strain>
    </source>
</reference>
<dbReference type="VEuPathDB" id="FungiDB:PV09_01526"/>
<dbReference type="AlphaFoldDB" id="A0A0D1XXS7"/>
<proteinExistence type="inferred from homology"/>
<dbReference type="PROSITE" id="PS00623">
    <property type="entry name" value="GMC_OXRED_1"/>
    <property type="match status" value="1"/>
</dbReference>
<dbReference type="PANTHER" id="PTHR11552">
    <property type="entry name" value="GLUCOSE-METHANOL-CHOLINE GMC OXIDOREDUCTASE"/>
    <property type="match status" value="1"/>
</dbReference>
<evidence type="ECO:0000256" key="2">
    <source>
        <dbReference type="PIRSR" id="PIRSR000137-1"/>
    </source>
</evidence>
<accession>A0A0D1XXS7</accession>
<dbReference type="PROSITE" id="PS00624">
    <property type="entry name" value="GMC_OXRED_2"/>
    <property type="match status" value="1"/>
</dbReference>
<feature type="active site" description="Proton donor" evidence="2">
    <location>
        <position position="493"/>
    </location>
</feature>
<dbReference type="InterPro" id="IPR007867">
    <property type="entry name" value="GMC_OxRtase_C"/>
</dbReference>
<dbReference type="Pfam" id="PF05199">
    <property type="entry name" value="GMC_oxred_C"/>
    <property type="match status" value="1"/>
</dbReference>
<dbReference type="InterPro" id="IPR012132">
    <property type="entry name" value="GMC_OxRdtase"/>
</dbReference>
<gene>
    <name evidence="6" type="ORF">PV09_01526</name>
</gene>
<dbReference type="EMBL" id="KN847532">
    <property type="protein sequence ID" value="KIW07570.1"/>
    <property type="molecule type" value="Genomic_DNA"/>
</dbReference>
<dbReference type="STRING" id="253628.A0A0D1XXS7"/>
<dbReference type="Gene3D" id="3.30.560.10">
    <property type="entry name" value="Glucose Oxidase, domain 3"/>
    <property type="match status" value="1"/>
</dbReference>
<evidence type="ECO:0000313" key="6">
    <source>
        <dbReference type="EMBL" id="KIW07571.1"/>
    </source>
</evidence>
<comment type="similarity">
    <text evidence="1 3">Belongs to the GMC oxidoreductase family.</text>
</comment>
<protein>
    <recommendedName>
        <fullName evidence="4 5">Glucose-methanol-choline oxidoreductase N-terminal domain-containing protein</fullName>
    </recommendedName>
</protein>
<evidence type="ECO:0000259" key="5">
    <source>
        <dbReference type="PROSITE" id="PS00624"/>
    </source>
</evidence>
<dbReference type="PIRSF" id="PIRSF000137">
    <property type="entry name" value="Alcohol_oxidase"/>
    <property type="match status" value="1"/>
</dbReference>
<name>A0A0D1XXS7_9PEZI</name>
<dbReference type="GO" id="GO:0016614">
    <property type="term" value="F:oxidoreductase activity, acting on CH-OH group of donors"/>
    <property type="evidence" value="ECO:0007669"/>
    <property type="project" value="InterPro"/>
</dbReference>
<dbReference type="InterPro" id="IPR036188">
    <property type="entry name" value="FAD/NAD-bd_sf"/>
</dbReference>
<evidence type="ECO:0000313" key="7">
    <source>
        <dbReference type="Proteomes" id="UP000053259"/>
    </source>
</evidence>
<dbReference type="OrthoDB" id="269227at2759"/>
<dbReference type="GeneID" id="27309499"/>
<dbReference type="InterPro" id="IPR000172">
    <property type="entry name" value="GMC_OxRdtase_N"/>
</dbReference>
<feature type="domain" description="Glucose-methanol-choline oxidoreductase N-terminal" evidence="5">
    <location>
        <begin position="260"/>
        <end position="274"/>
    </location>
</feature>
<keyword evidence="3" id="KW-0274">FAD</keyword>
<dbReference type="Proteomes" id="UP000053259">
    <property type="component" value="Unassembled WGS sequence"/>
</dbReference>
<dbReference type="PANTHER" id="PTHR11552:SF134">
    <property type="entry name" value="GLUCOSE-METHANOL-CHOLINE OXIDOREDUCTASE N-TERMINAL DOMAIN-CONTAINING PROTEIN"/>
    <property type="match status" value="1"/>
</dbReference>
<sequence length="561" mass="61820">MKYDFIIVGAGPAGASLAYRLATTSSAPRVLILEAGGKNDDANATLIADRFMTSKLFPEYDWQYQTEPQEHLGNRKLACPRGKGLGGSSAINYCFYTRGPKDDFDEWARRVGDDFYNWENAERRFKKLEGFAPIQTEMHKKYADWRPENHGTDGPVKITDPLRWENIQERTLLSGYEMGWKKNMDGNSGDPIGIAVGATTGSHSRRTTAKTAYLEKPPKNLEIVTNAFATKILFEGKRAVGIRAGGNDYYAEKDVILSAGALDSPKLLMLSGVGPAAELNRHGIPILADLPVGIGLQDHLFMPMIVEQKPGFDERPAWLAPAAMEAARRQFELDGTGPLSILCNSAVVGFDKGSTSVYESKEFKELPEDVQAYLMKPTIPTYEFAGCVPTFPLPGFDPSKTYNSAMTFGMVPQSRGTVSLKSADPADPPVLDPKFLSHPFDRVALLDGMRKVYHWLYNPTHSPDIIGPFHVPPSDSDEDLEEYVKNYGSTTFHPSCTAMMGKLDDPTAVVTTDFRVKGLEGLRVADLSVTPFLPNCHTVSTGYYIGESAAERITKEYGLDL</sequence>
<dbReference type="HOGENOM" id="CLU_002865_6_3_1"/>
<organism evidence="6 7">
    <name type="scientific">Verruconis gallopava</name>
    <dbReference type="NCBI Taxonomy" id="253628"/>
    <lineage>
        <taxon>Eukaryota</taxon>
        <taxon>Fungi</taxon>
        <taxon>Dikarya</taxon>
        <taxon>Ascomycota</taxon>
        <taxon>Pezizomycotina</taxon>
        <taxon>Dothideomycetes</taxon>
        <taxon>Pleosporomycetidae</taxon>
        <taxon>Venturiales</taxon>
        <taxon>Sympoventuriaceae</taxon>
        <taxon>Verruconis</taxon>
    </lineage>
</organism>
<dbReference type="GO" id="GO:0050660">
    <property type="term" value="F:flavin adenine dinucleotide binding"/>
    <property type="evidence" value="ECO:0007669"/>
    <property type="project" value="InterPro"/>
</dbReference>
<evidence type="ECO:0000256" key="1">
    <source>
        <dbReference type="ARBA" id="ARBA00010790"/>
    </source>
</evidence>
<evidence type="ECO:0000259" key="4">
    <source>
        <dbReference type="PROSITE" id="PS00623"/>
    </source>
</evidence>
<dbReference type="RefSeq" id="XP_016217440.1">
    <property type="nucleotide sequence ID" value="XM_016354428.1"/>
</dbReference>
<evidence type="ECO:0000256" key="3">
    <source>
        <dbReference type="RuleBase" id="RU003968"/>
    </source>
</evidence>
<keyword evidence="7" id="KW-1185">Reference proteome</keyword>
<keyword evidence="3" id="KW-0285">Flavoprotein</keyword>
<dbReference type="SUPFAM" id="SSF54373">
    <property type="entry name" value="FAD-linked reductases, C-terminal domain"/>
    <property type="match status" value="1"/>
</dbReference>
<feature type="active site" description="Proton acceptor" evidence="2">
    <location>
        <position position="537"/>
    </location>
</feature>
<dbReference type="Gene3D" id="3.50.50.60">
    <property type="entry name" value="FAD/NAD(P)-binding domain"/>
    <property type="match status" value="1"/>
</dbReference>
<dbReference type="EMBL" id="KN847532">
    <property type="protein sequence ID" value="KIW07571.1"/>
    <property type="molecule type" value="Genomic_DNA"/>
</dbReference>
<dbReference type="RefSeq" id="XP_016217439.1">
    <property type="nucleotide sequence ID" value="XM_016354427.1"/>
</dbReference>
<dbReference type="SUPFAM" id="SSF51905">
    <property type="entry name" value="FAD/NAD(P)-binding domain"/>
    <property type="match status" value="1"/>
</dbReference>
<feature type="domain" description="Glucose-methanol-choline oxidoreductase N-terminal" evidence="4">
    <location>
        <begin position="82"/>
        <end position="105"/>
    </location>
</feature>
<dbReference type="Pfam" id="PF00732">
    <property type="entry name" value="GMC_oxred_N"/>
    <property type="match status" value="1"/>
</dbReference>